<keyword evidence="4 6" id="KW-0472">Membrane</keyword>
<reference evidence="8" key="1">
    <citation type="submission" date="2023-03" db="EMBL/GenBank/DDBJ databases">
        <title>Massive genome expansion in bonnet fungi (Mycena s.s.) driven by repeated elements and novel gene families across ecological guilds.</title>
        <authorList>
            <consortium name="Lawrence Berkeley National Laboratory"/>
            <person name="Harder C.B."/>
            <person name="Miyauchi S."/>
            <person name="Viragh M."/>
            <person name="Kuo A."/>
            <person name="Thoen E."/>
            <person name="Andreopoulos B."/>
            <person name="Lu D."/>
            <person name="Skrede I."/>
            <person name="Drula E."/>
            <person name="Henrissat B."/>
            <person name="Morin E."/>
            <person name="Kohler A."/>
            <person name="Barry K."/>
            <person name="LaButti K."/>
            <person name="Morin E."/>
            <person name="Salamov A."/>
            <person name="Lipzen A."/>
            <person name="Mereny Z."/>
            <person name="Hegedus B."/>
            <person name="Baldrian P."/>
            <person name="Stursova M."/>
            <person name="Weitz H."/>
            <person name="Taylor A."/>
            <person name="Grigoriev I.V."/>
            <person name="Nagy L.G."/>
            <person name="Martin F."/>
            <person name="Kauserud H."/>
        </authorList>
    </citation>
    <scope>NUCLEOTIDE SEQUENCE</scope>
    <source>
        <strain evidence="8">CBHHK182m</strain>
    </source>
</reference>
<gene>
    <name evidence="8" type="ORF">B0H16DRAFT_1519343</name>
</gene>
<evidence type="ECO:0000256" key="6">
    <source>
        <dbReference type="SAM" id="Phobius"/>
    </source>
</evidence>
<organism evidence="8 9">
    <name type="scientific">Mycena metata</name>
    <dbReference type="NCBI Taxonomy" id="1033252"/>
    <lineage>
        <taxon>Eukaryota</taxon>
        <taxon>Fungi</taxon>
        <taxon>Dikarya</taxon>
        <taxon>Basidiomycota</taxon>
        <taxon>Agaricomycotina</taxon>
        <taxon>Agaricomycetes</taxon>
        <taxon>Agaricomycetidae</taxon>
        <taxon>Agaricales</taxon>
        <taxon>Marasmiineae</taxon>
        <taxon>Mycenaceae</taxon>
        <taxon>Mycena</taxon>
    </lineage>
</organism>
<protein>
    <recommendedName>
        <fullName evidence="7">Sugar phosphate transporter domain-containing protein</fullName>
    </recommendedName>
</protein>
<feature type="transmembrane region" description="Helical" evidence="6">
    <location>
        <begin position="12"/>
        <end position="31"/>
    </location>
</feature>
<dbReference type="InterPro" id="IPR050186">
    <property type="entry name" value="TPT_transporter"/>
</dbReference>
<evidence type="ECO:0000256" key="3">
    <source>
        <dbReference type="ARBA" id="ARBA00022989"/>
    </source>
</evidence>
<evidence type="ECO:0000259" key="7">
    <source>
        <dbReference type="Pfam" id="PF03151"/>
    </source>
</evidence>
<evidence type="ECO:0000256" key="2">
    <source>
        <dbReference type="ARBA" id="ARBA00022692"/>
    </source>
</evidence>
<feature type="transmembrane region" description="Helical" evidence="6">
    <location>
        <begin position="43"/>
        <end position="63"/>
    </location>
</feature>
<proteinExistence type="predicted"/>
<comment type="subcellular location">
    <subcellularLocation>
        <location evidence="1">Membrane</location>
        <topology evidence="1">Multi-pass membrane protein</topology>
    </subcellularLocation>
</comment>
<evidence type="ECO:0000313" key="8">
    <source>
        <dbReference type="EMBL" id="KAJ7768307.1"/>
    </source>
</evidence>
<keyword evidence="3 6" id="KW-1133">Transmembrane helix</keyword>
<dbReference type="AlphaFoldDB" id="A0AAD7JP35"/>
<feature type="transmembrane region" description="Helical" evidence="6">
    <location>
        <begin position="174"/>
        <end position="193"/>
    </location>
</feature>
<name>A0AAD7JP35_9AGAR</name>
<keyword evidence="2 6" id="KW-0812">Transmembrane</keyword>
<dbReference type="EMBL" id="JARKIB010000020">
    <property type="protein sequence ID" value="KAJ7768307.1"/>
    <property type="molecule type" value="Genomic_DNA"/>
</dbReference>
<feature type="compositionally biased region" description="Basic and acidic residues" evidence="5">
    <location>
        <begin position="331"/>
        <end position="340"/>
    </location>
</feature>
<evidence type="ECO:0000256" key="1">
    <source>
        <dbReference type="ARBA" id="ARBA00004141"/>
    </source>
</evidence>
<dbReference type="GO" id="GO:0016020">
    <property type="term" value="C:membrane"/>
    <property type="evidence" value="ECO:0007669"/>
    <property type="project" value="UniProtKB-SubCell"/>
</dbReference>
<feature type="transmembrane region" description="Helical" evidence="6">
    <location>
        <begin position="142"/>
        <end position="162"/>
    </location>
</feature>
<dbReference type="PANTHER" id="PTHR11132">
    <property type="entry name" value="SOLUTE CARRIER FAMILY 35"/>
    <property type="match status" value="1"/>
</dbReference>
<feature type="transmembrane region" description="Helical" evidence="6">
    <location>
        <begin position="242"/>
        <end position="263"/>
    </location>
</feature>
<accession>A0AAD7JP35</accession>
<feature type="transmembrane region" description="Helical" evidence="6">
    <location>
        <begin position="84"/>
        <end position="102"/>
    </location>
</feature>
<evidence type="ECO:0000313" key="9">
    <source>
        <dbReference type="Proteomes" id="UP001215598"/>
    </source>
</evidence>
<feature type="domain" description="Sugar phosphate transporter" evidence="7">
    <location>
        <begin position="14"/>
        <end position="318"/>
    </location>
</feature>
<dbReference type="Pfam" id="PF03151">
    <property type="entry name" value="TPT"/>
    <property type="match status" value="1"/>
</dbReference>
<sequence length="352" mass="38339">MHLREPEASQMEVAAVVVYYIVAALVMVFVNKAVLKSVPELPFTFLFTQVFIAVVLLRLLAWANRTRLGQCIPVKFELPMFNRGVVVNLLPYSTVGIAGLVFNTICLANVDAAFFQIARGLLLPFTILVSSVANHTQPQPKVVFAAFVVTCGFLIGSAPSLSSRSPGSISHESALGLFCGCMSSFVLSVHAVLKKPALAHVGQSALALSYYGNLFSTTALLPCLILHGELGILRARYYDVDAGWWTFIVGCLVTGFFGFLLGISHSLSIKVTSPITHMFSSAAKGVIQTMLGMWIFSDVLTRSRFYSIVSITCGTIFYTWAQTSKPRARFPKNDPEKPLADEQGMPVVNEKA</sequence>
<comment type="caution">
    <text evidence="8">The sequence shown here is derived from an EMBL/GenBank/DDBJ whole genome shotgun (WGS) entry which is preliminary data.</text>
</comment>
<evidence type="ECO:0000256" key="4">
    <source>
        <dbReference type="ARBA" id="ARBA00023136"/>
    </source>
</evidence>
<evidence type="ECO:0000256" key="5">
    <source>
        <dbReference type="SAM" id="MobiDB-lite"/>
    </source>
</evidence>
<keyword evidence="9" id="KW-1185">Reference proteome</keyword>
<dbReference type="Proteomes" id="UP001215598">
    <property type="component" value="Unassembled WGS sequence"/>
</dbReference>
<dbReference type="InterPro" id="IPR004853">
    <property type="entry name" value="Sugar_P_trans_dom"/>
</dbReference>
<feature type="transmembrane region" description="Helical" evidence="6">
    <location>
        <begin position="205"/>
        <end position="227"/>
    </location>
</feature>
<feature type="transmembrane region" description="Helical" evidence="6">
    <location>
        <begin position="114"/>
        <end position="133"/>
    </location>
</feature>
<feature type="region of interest" description="Disordered" evidence="5">
    <location>
        <begin position="327"/>
        <end position="352"/>
    </location>
</feature>